<evidence type="ECO:0000313" key="3">
    <source>
        <dbReference type="EMBL" id="SVD54551.1"/>
    </source>
</evidence>
<protein>
    <recommendedName>
        <fullName evidence="2">Menbrane protein HflK N-terminal domain-containing protein</fullName>
    </recommendedName>
</protein>
<keyword evidence="1" id="KW-0472">Membrane</keyword>
<gene>
    <name evidence="3" type="ORF">METZ01_LOCUS407405</name>
</gene>
<dbReference type="EMBL" id="UINC01157518">
    <property type="protein sequence ID" value="SVD54551.1"/>
    <property type="molecule type" value="Genomic_DNA"/>
</dbReference>
<name>A0A382W8W0_9ZZZZ</name>
<dbReference type="InterPro" id="IPR020980">
    <property type="entry name" value="Membrane_HflK_N"/>
</dbReference>
<organism evidence="3">
    <name type="scientific">marine metagenome</name>
    <dbReference type="NCBI Taxonomy" id="408172"/>
    <lineage>
        <taxon>unclassified sequences</taxon>
        <taxon>metagenomes</taxon>
        <taxon>ecological metagenomes</taxon>
    </lineage>
</organism>
<sequence>VGQQQNGVLMAWNDKNNQNPWGGNNQTPPELEEVIKDFKNKFKSTFGSGSSSGGSGVTKTARGGLKYLLILVVLVWLLSGIYIVDPAERGV</sequence>
<feature type="non-terminal residue" evidence="3">
    <location>
        <position position="1"/>
    </location>
</feature>
<evidence type="ECO:0000259" key="2">
    <source>
        <dbReference type="Pfam" id="PF12221"/>
    </source>
</evidence>
<keyword evidence="1" id="KW-0812">Transmembrane</keyword>
<reference evidence="3" key="1">
    <citation type="submission" date="2018-05" db="EMBL/GenBank/DDBJ databases">
        <authorList>
            <person name="Lanie J.A."/>
            <person name="Ng W.-L."/>
            <person name="Kazmierczak K.M."/>
            <person name="Andrzejewski T.M."/>
            <person name="Davidsen T.M."/>
            <person name="Wayne K.J."/>
            <person name="Tettelin H."/>
            <person name="Glass J.I."/>
            <person name="Rusch D."/>
            <person name="Podicherti R."/>
            <person name="Tsui H.-C.T."/>
            <person name="Winkler M.E."/>
        </authorList>
    </citation>
    <scope>NUCLEOTIDE SEQUENCE</scope>
</reference>
<feature type="transmembrane region" description="Helical" evidence="1">
    <location>
        <begin position="67"/>
        <end position="84"/>
    </location>
</feature>
<proteinExistence type="predicted"/>
<accession>A0A382W8W0</accession>
<feature type="non-terminal residue" evidence="3">
    <location>
        <position position="91"/>
    </location>
</feature>
<evidence type="ECO:0000256" key="1">
    <source>
        <dbReference type="SAM" id="Phobius"/>
    </source>
</evidence>
<keyword evidence="1" id="KW-1133">Transmembrane helix</keyword>
<dbReference type="AlphaFoldDB" id="A0A382W8W0"/>
<dbReference type="Pfam" id="PF12221">
    <property type="entry name" value="HflK_N"/>
    <property type="match status" value="1"/>
</dbReference>
<feature type="domain" description="Menbrane protein HflK N-terminal" evidence="2">
    <location>
        <begin position="10"/>
        <end position="48"/>
    </location>
</feature>